<proteinExistence type="predicted"/>
<dbReference type="EMBL" id="CP045906">
    <property type="protein sequence ID" value="QQP34823.1"/>
    <property type="molecule type" value="Genomic_DNA"/>
</dbReference>
<dbReference type="PROSITE" id="PS51156">
    <property type="entry name" value="ELM2"/>
    <property type="match status" value="1"/>
</dbReference>
<feature type="domain" description="ELM2" evidence="2">
    <location>
        <begin position="14"/>
        <end position="53"/>
    </location>
</feature>
<gene>
    <name evidence="3" type="ORF">FKW44_022848</name>
</gene>
<sequence>APSFEVLLKFDSEKSPRVGEEFQADIPELLNMINPGEEEEEILDEEEKVFEED</sequence>
<reference evidence="4" key="1">
    <citation type="submission" date="2021-01" db="EMBL/GenBank/DDBJ databases">
        <title>Caligus Genome Assembly.</title>
        <authorList>
            <person name="Gallardo-Escarate C."/>
        </authorList>
    </citation>
    <scope>NUCLEOTIDE SEQUENCE [LARGE SCALE GENOMIC DNA]</scope>
</reference>
<dbReference type="AlphaFoldDB" id="A0A7T8JTU0"/>
<feature type="non-terminal residue" evidence="3">
    <location>
        <position position="1"/>
    </location>
</feature>
<dbReference type="InterPro" id="IPR000949">
    <property type="entry name" value="ELM2_dom"/>
</dbReference>
<accession>A0A7T8JTU0</accession>
<evidence type="ECO:0000313" key="4">
    <source>
        <dbReference type="Proteomes" id="UP000595437"/>
    </source>
</evidence>
<dbReference type="Pfam" id="PF01448">
    <property type="entry name" value="ELM2"/>
    <property type="match status" value="1"/>
</dbReference>
<keyword evidence="1" id="KW-0539">Nucleus</keyword>
<feature type="non-terminal residue" evidence="3">
    <location>
        <position position="53"/>
    </location>
</feature>
<evidence type="ECO:0000256" key="1">
    <source>
        <dbReference type="ARBA" id="ARBA00023242"/>
    </source>
</evidence>
<dbReference type="OrthoDB" id="1634742at2759"/>
<name>A0A7T8JTU0_CALRO</name>
<evidence type="ECO:0000259" key="2">
    <source>
        <dbReference type="PROSITE" id="PS51156"/>
    </source>
</evidence>
<protein>
    <recommendedName>
        <fullName evidence="2">ELM2 domain-containing protein</fullName>
    </recommendedName>
</protein>
<evidence type="ECO:0000313" key="3">
    <source>
        <dbReference type="EMBL" id="QQP34823.1"/>
    </source>
</evidence>
<organism evidence="3 4">
    <name type="scientific">Caligus rogercresseyi</name>
    <name type="common">Sea louse</name>
    <dbReference type="NCBI Taxonomy" id="217165"/>
    <lineage>
        <taxon>Eukaryota</taxon>
        <taxon>Metazoa</taxon>
        <taxon>Ecdysozoa</taxon>
        <taxon>Arthropoda</taxon>
        <taxon>Crustacea</taxon>
        <taxon>Multicrustacea</taxon>
        <taxon>Hexanauplia</taxon>
        <taxon>Copepoda</taxon>
        <taxon>Siphonostomatoida</taxon>
        <taxon>Caligidae</taxon>
        <taxon>Caligus</taxon>
    </lineage>
</organism>
<keyword evidence="4" id="KW-1185">Reference proteome</keyword>
<dbReference type="Proteomes" id="UP000595437">
    <property type="component" value="Chromosome 17"/>
</dbReference>